<dbReference type="FunFam" id="3.30.160.60:FF:000295">
    <property type="entry name" value="zinc finger protein 19"/>
    <property type="match status" value="1"/>
</dbReference>
<dbReference type="Proteomes" id="UP000570547">
    <property type="component" value="Unassembled WGS sequence"/>
</dbReference>
<sequence length="66" mass="7541">CGKSLSWSSHLIHQRIHTEEWPYKCEKCGKGFRDSCDLVIHQRSQAGERPYKCPKHGKSLSPSSTL</sequence>
<comment type="caution">
    <text evidence="10">The sequence shown here is derived from an EMBL/GenBank/DDBJ whole genome shotgun (WGS) entry which is preliminary data.</text>
</comment>
<keyword evidence="2" id="KW-0479">Metal-binding</keyword>
<evidence type="ECO:0000259" key="9">
    <source>
        <dbReference type="PROSITE" id="PS50157"/>
    </source>
</evidence>
<dbReference type="GO" id="GO:0005634">
    <property type="term" value="C:nucleus"/>
    <property type="evidence" value="ECO:0007669"/>
    <property type="project" value="UniProtKB-SubCell"/>
</dbReference>
<evidence type="ECO:0000313" key="10">
    <source>
        <dbReference type="EMBL" id="NXI06441.1"/>
    </source>
</evidence>
<dbReference type="Pfam" id="PF00096">
    <property type="entry name" value="zf-C2H2"/>
    <property type="match status" value="1"/>
</dbReference>
<dbReference type="InterPro" id="IPR013087">
    <property type="entry name" value="Znf_C2H2_type"/>
</dbReference>
<evidence type="ECO:0000313" key="11">
    <source>
        <dbReference type="Proteomes" id="UP000570547"/>
    </source>
</evidence>
<dbReference type="GO" id="GO:0000981">
    <property type="term" value="F:DNA-binding transcription factor activity, RNA polymerase II-specific"/>
    <property type="evidence" value="ECO:0007669"/>
    <property type="project" value="TreeGrafter"/>
</dbReference>
<keyword evidence="11" id="KW-1185">Reference proteome</keyword>
<feature type="non-terminal residue" evidence="10">
    <location>
        <position position="66"/>
    </location>
</feature>
<evidence type="ECO:0000256" key="3">
    <source>
        <dbReference type="ARBA" id="ARBA00022737"/>
    </source>
</evidence>
<dbReference type="Gene3D" id="3.30.160.60">
    <property type="entry name" value="Classic Zinc Finger"/>
    <property type="match status" value="2"/>
</dbReference>
<keyword evidence="6" id="KW-0539">Nucleus</keyword>
<keyword evidence="5" id="KW-0862">Zinc</keyword>
<evidence type="ECO:0000256" key="8">
    <source>
        <dbReference type="SAM" id="MobiDB-lite"/>
    </source>
</evidence>
<keyword evidence="4 7" id="KW-0863">Zinc-finger</keyword>
<dbReference type="PROSITE" id="PS50157">
    <property type="entry name" value="ZINC_FINGER_C2H2_2"/>
    <property type="match status" value="1"/>
</dbReference>
<organism evidence="10 11">
    <name type="scientific">Pachycephala philippinensis</name>
    <name type="common">yellow-belllied whistler</name>
    <dbReference type="NCBI Taxonomy" id="449367"/>
    <lineage>
        <taxon>Eukaryota</taxon>
        <taxon>Metazoa</taxon>
        <taxon>Chordata</taxon>
        <taxon>Craniata</taxon>
        <taxon>Vertebrata</taxon>
        <taxon>Euteleostomi</taxon>
        <taxon>Archelosauria</taxon>
        <taxon>Archosauria</taxon>
        <taxon>Dinosauria</taxon>
        <taxon>Saurischia</taxon>
        <taxon>Theropoda</taxon>
        <taxon>Coelurosauria</taxon>
        <taxon>Aves</taxon>
        <taxon>Neognathae</taxon>
        <taxon>Neoaves</taxon>
        <taxon>Telluraves</taxon>
        <taxon>Australaves</taxon>
        <taxon>Passeriformes</taxon>
        <taxon>Corvoidea</taxon>
        <taxon>Pachycephalidae</taxon>
        <taxon>Pachycephala</taxon>
    </lineage>
</organism>
<dbReference type="PANTHER" id="PTHR23226:SF416">
    <property type="entry name" value="FI01424P"/>
    <property type="match status" value="1"/>
</dbReference>
<gene>
    <name evidence="10" type="primary">Znf180</name>
    <name evidence="10" type="ORF">PACPHI_R14734</name>
</gene>
<evidence type="ECO:0000256" key="6">
    <source>
        <dbReference type="ARBA" id="ARBA00023242"/>
    </source>
</evidence>
<reference evidence="10 11" key="1">
    <citation type="submission" date="2019-09" db="EMBL/GenBank/DDBJ databases">
        <title>Bird 10,000 Genomes (B10K) Project - Family phase.</title>
        <authorList>
            <person name="Zhang G."/>
        </authorList>
    </citation>
    <scope>NUCLEOTIDE SEQUENCE [LARGE SCALE GENOMIC DNA]</scope>
    <source>
        <strain evidence="10">B10K-DU-001-28</strain>
        <tissue evidence="10">Muscle</tissue>
    </source>
</reference>
<dbReference type="PANTHER" id="PTHR23226">
    <property type="entry name" value="ZINC FINGER AND SCAN DOMAIN-CONTAINING"/>
    <property type="match status" value="1"/>
</dbReference>
<dbReference type="GO" id="GO:0008270">
    <property type="term" value="F:zinc ion binding"/>
    <property type="evidence" value="ECO:0007669"/>
    <property type="project" value="UniProtKB-KW"/>
</dbReference>
<comment type="subcellular location">
    <subcellularLocation>
        <location evidence="1">Nucleus</location>
    </subcellularLocation>
</comment>
<evidence type="ECO:0000256" key="4">
    <source>
        <dbReference type="ARBA" id="ARBA00022771"/>
    </source>
</evidence>
<dbReference type="SUPFAM" id="SSF57667">
    <property type="entry name" value="beta-beta-alpha zinc fingers"/>
    <property type="match status" value="1"/>
</dbReference>
<evidence type="ECO:0000256" key="5">
    <source>
        <dbReference type="ARBA" id="ARBA00022833"/>
    </source>
</evidence>
<proteinExistence type="predicted"/>
<evidence type="ECO:0000256" key="2">
    <source>
        <dbReference type="ARBA" id="ARBA00022723"/>
    </source>
</evidence>
<accession>A0A7K9Q6H3</accession>
<dbReference type="AlphaFoldDB" id="A0A7K9Q6H3"/>
<protein>
    <submittedName>
        <fullName evidence="10">ZN180 protein</fullName>
    </submittedName>
</protein>
<feature type="non-terminal residue" evidence="10">
    <location>
        <position position="1"/>
    </location>
</feature>
<evidence type="ECO:0000256" key="7">
    <source>
        <dbReference type="PROSITE-ProRule" id="PRU00042"/>
    </source>
</evidence>
<dbReference type="InterPro" id="IPR036236">
    <property type="entry name" value="Znf_C2H2_sf"/>
</dbReference>
<dbReference type="GO" id="GO:0000978">
    <property type="term" value="F:RNA polymerase II cis-regulatory region sequence-specific DNA binding"/>
    <property type="evidence" value="ECO:0007669"/>
    <property type="project" value="TreeGrafter"/>
</dbReference>
<feature type="region of interest" description="Disordered" evidence="8">
    <location>
        <begin position="45"/>
        <end position="66"/>
    </location>
</feature>
<keyword evidence="3" id="KW-0677">Repeat</keyword>
<dbReference type="EMBL" id="VWZT01017180">
    <property type="protein sequence ID" value="NXI06441.1"/>
    <property type="molecule type" value="Genomic_DNA"/>
</dbReference>
<evidence type="ECO:0000256" key="1">
    <source>
        <dbReference type="ARBA" id="ARBA00004123"/>
    </source>
</evidence>
<feature type="domain" description="C2H2-type" evidence="9">
    <location>
        <begin position="23"/>
        <end position="50"/>
    </location>
</feature>
<name>A0A7K9Q6H3_9CORV</name>